<accession>A0ACC1QUG7</accession>
<protein>
    <submittedName>
        <fullName evidence="1">Uncharacterized protein</fullName>
    </submittedName>
</protein>
<evidence type="ECO:0000313" key="2">
    <source>
        <dbReference type="Proteomes" id="UP001148737"/>
    </source>
</evidence>
<proteinExistence type="predicted"/>
<reference evidence="1" key="1">
    <citation type="submission" date="2022-07" db="EMBL/GenBank/DDBJ databases">
        <title>Genome Sequence of Lecanicillium saksenae.</title>
        <authorList>
            <person name="Buettner E."/>
        </authorList>
    </citation>
    <scope>NUCLEOTIDE SEQUENCE</scope>
    <source>
        <strain evidence="1">VT-O1</strain>
    </source>
</reference>
<name>A0ACC1QUG7_9HYPO</name>
<comment type="caution">
    <text evidence="1">The sequence shown here is derived from an EMBL/GenBank/DDBJ whole genome shotgun (WGS) entry which is preliminary data.</text>
</comment>
<organism evidence="1 2">
    <name type="scientific">Lecanicillium saksenae</name>
    <dbReference type="NCBI Taxonomy" id="468837"/>
    <lineage>
        <taxon>Eukaryota</taxon>
        <taxon>Fungi</taxon>
        <taxon>Dikarya</taxon>
        <taxon>Ascomycota</taxon>
        <taxon>Pezizomycotina</taxon>
        <taxon>Sordariomycetes</taxon>
        <taxon>Hypocreomycetidae</taxon>
        <taxon>Hypocreales</taxon>
        <taxon>Cordycipitaceae</taxon>
        <taxon>Lecanicillium</taxon>
    </lineage>
</organism>
<keyword evidence="2" id="KW-1185">Reference proteome</keyword>
<sequence>MIFNSQTLLLLSLTSSAYGAPQMKYAGNTGPIAGVTHSRPSVQAPVGNLRGDSSLLGGNAKIPDVAKESADVKHPELTSRNRTEEAKARVLTAHAPLSMRG</sequence>
<dbReference type="EMBL" id="JANAKD010000485">
    <property type="protein sequence ID" value="KAJ3493452.1"/>
    <property type="molecule type" value="Genomic_DNA"/>
</dbReference>
<dbReference type="Proteomes" id="UP001148737">
    <property type="component" value="Unassembled WGS sequence"/>
</dbReference>
<gene>
    <name evidence="1" type="ORF">NLG97_g4726</name>
</gene>
<evidence type="ECO:0000313" key="1">
    <source>
        <dbReference type="EMBL" id="KAJ3493452.1"/>
    </source>
</evidence>